<evidence type="ECO:0000313" key="3">
    <source>
        <dbReference type="Proteomes" id="UP000474296"/>
    </source>
</evidence>
<dbReference type="NCBIfam" id="TIGR04131">
    <property type="entry name" value="Bac_Flav_CTERM"/>
    <property type="match status" value="1"/>
</dbReference>
<keyword evidence="1" id="KW-0732">Signal</keyword>
<dbReference type="SUPFAM" id="SSF52047">
    <property type="entry name" value="RNI-like"/>
    <property type="match status" value="1"/>
</dbReference>
<dbReference type="PANTHER" id="PTHR24273:SF32">
    <property type="entry name" value="HYALIN"/>
    <property type="match status" value="1"/>
</dbReference>
<dbReference type="RefSeq" id="WP_164029123.1">
    <property type="nucleotide sequence ID" value="NZ_JAABOQ010000001.1"/>
</dbReference>
<organism evidence="2 3">
    <name type="scientific">Spongiivirga citrea</name>
    <dbReference type="NCBI Taxonomy" id="1481457"/>
    <lineage>
        <taxon>Bacteria</taxon>
        <taxon>Pseudomonadati</taxon>
        <taxon>Bacteroidota</taxon>
        <taxon>Flavobacteriia</taxon>
        <taxon>Flavobacteriales</taxon>
        <taxon>Flavobacteriaceae</taxon>
        <taxon>Spongiivirga</taxon>
    </lineage>
</organism>
<dbReference type="Pfam" id="PF13585">
    <property type="entry name" value="CHU_C"/>
    <property type="match status" value="1"/>
</dbReference>
<evidence type="ECO:0000256" key="1">
    <source>
        <dbReference type="SAM" id="SignalP"/>
    </source>
</evidence>
<sequence length="1420" mass="147428">MKTKHYLLLFFCIGAGAFTSMKAQYTAIPDPNFEAFLAPQDDIPNDGQVPTANIEVIANLFITPTPTTINITDLTGIEDFAALSTVVVRGIPVTTVDLSNNLNLITIDFIGSSLNTINLGTNNNIQSLFLGQNQLATIDISGLSGLVDLRAENNQLTTIDLSNNTQLTRLWVNDNSINILDLRNNLLLNNIRLQNNQLLTLDLRRNTALQFIELQSNQIADLNVSTLLDLRSISLDGNSMQNLDFSQNAQLQQAGLRIGSSLENLNLANGNNANFASILANNNPNLSCIQVDDPNANVSTITKDAAASFSANCAPFVTITSTPNFPSEITGDQQLIFTLSIEFSSPVTGFDSFSDISGTNFGFQNQITALSSTLYQVDIRNLRTCGDPVTLQVLGGAAQDVNTSTDNVASSIITIPTRDIVPPIVDFKTSTPLRLDASGGGVVTQALVINGTPSDPGCNLPSDLTISFSPTNFSCADIGPNAIPVTVTVTDLDGNSTVGVVNVFVTENIPPVVQTKDFTLQLDANGQAVLDPNDIDDGSVDNCSLTSTLFKQVDKSNFTCADLGANTVTLFVTDNIGNRGTATATVTVVDTVPAVAVCQDITVQLDANGVGTIQAIDIDNGSGSGCDSVTLSVDQDTFTCADLGANTVTLTVNDGTTTDSCTATVTIEDNVAPIAIAQDITIQLDGNGQASISAADINNNSTDNCAIGTFNIDVSSFNCSNLGANTVTLSVTDTSGNTATATATVTVEDNLTPIAVAAGFTIPLDPNGQVTITGANVDNGSSDNCSVNLTLSQSTFDCSNLGANTVTLTVTDPSGNTDTATAIITVEDNQPLTAIARDITVQLDANGQTIITPQDVDNGSGSGCGNITLSLDTTSFTCNDIGQNTVTLTATEGPNTETATAVVTVEDNVPPSITPQVLTIELDINGQASITTADVDNGSSDNCGIASSSLDITNFDCSNIGANTVTLTVVDAQGNVGSSTTTVTVTDTVAPTAITQDITIQLDGTGNASITAQQIDNGSTDNCAVDTLSLDQTDFDCSNLGINTVTLTVIDASGNSATATAVVTVEEDPNQPLTAIAQDITVQLDPNGSVTITPQDVDNGSNSGCNSSPTLSLDIDTFDCSNLGANTVTLTVTQGSATSTATATITVEDTLAPTVTTQDITVTLDTNGDGSIAPSDINNGSTDNCTADADLTYALDTTTFDCSNLGANTVTLTVTDAQSNVSTGIATVTVTEDVAPTIVTQDITVSLDANGQASITAADIDNGSTDDCSGIASTSLDITDFDCPGLGDVTVTLTVTDNEGNTATGTATVTITATDEDGNGIADDCESKEIVTPQGFSPNGDTINDTWVIENIDDFPNSKVTVYNRWGQKVFEANNYQNDWDGTSTEAGSGNRLPAGSYLYVIELNDPDFPPKQGWIYINY</sequence>
<dbReference type="Gene3D" id="3.80.10.10">
    <property type="entry name" value="Ribonuclease Inhibitor"/>
    <property type="match status" value="1"/>
</dbReference>
<accession>A0A6M0CK92</accession>
<comment type="caution">
    <text evidence="2">The sequence shown here is derived from an EMBL/GenBank/DDBJ whole genome shotgun (WGS) entry which is preliminary data.</text>
</comment>
<dbReference type="EMBL" id="JAABOQ010000001">
    <property type="protein sequence ID" value="NER15857.1"/>
    <property type="molecule type" value="Genomic_DNA"/>
</dbReference>
<protein>
    <submittedName>
        <fullName evidence="2">T9SS type B sorting domain-containing protein</fullName>
    </submittedName>
</protein>
<name>A0A6M0CK92_9FLAO</name>
<dbReference type="InterPro" id="IPR032675">
    <property type="entry name" value="LRR_dom_sf"/>
</dbReference>
<dbReference type="Proteomes" id="UP000474296">
    <property type="component" value="Unassembled WGS sequence"/>
</dbReference>
<feature type="signal peptide" evidence="1">
    <location>
        <begin position="1"/>
        <end position="22"/>
    </location>
</feature>
<gene>
    <name evidence="2" type="ORF">GWK10_01480</name>
</gene>
<proteinExistence type="predicted"/>
<evidence type="ECO:0000313" key="2">
    <source>
        <dbReference type="EMBL" id="NER15857.1"/>
    </source>
</evidence>
<dbReference type="Gene3D" id="2.60.40.10">
    <property type="entry name" value="Immunoglobulins"/>
    <property type="match status" value="3"/>
</dbReference>
<keyword evidence="3" id="KW-1185">Reference proteome</keyword>
<feature type="chain" id="PRO_5026830388" evidence="1">
    <location>
        <begin position="23"/>
        <end position="1420"/>
    </location>
</feature>
<dbReference type="InterPro" id="IPR026341">
    <property type="entry name" value="T9SS_type_B"/>
</dbReference>
<dbReference type="PANTHER" id="PTHR24273">
    <property type="entry name" value="FI04643P-RELATED"/>
    <property type="match status" value="1"/>
</dbReference>
<dbReference type="InterPro" id="IPR013783">
    <property type="entry name" value="Ig-like_fold"/>
</dbReference>
<reference evidence="2 3" key="1">
    <citation type="submission" date="2020-01" db="EMBL/GenBank/DDBJ databases">
        <title>Spongiivirga citrea KCTC 32990T.</title>
        <authorList>
            <person name="Wang G."/>
        </authorList>
    </citation>
    <scope>NUCLEOTIDE SEQUENCE [LARGE SCALE GENOMIC DNA]</scope>
    <source>
        <strain evidence="2 3">KCTC 32990</strain>
    </source>
</reference>